<organism evidence="1 2">
    <name type="scientific">Rheinheimera muenzenbergensis</name>
    <dbReference type="NCBI Taxonomy" id="1193628"/>
    <lineage>
        <taxon>Bacteria</taxon>
        <taxon>Pseudomonadati</taxon>
        <taxon>Pseudomonadota</taxon>
        <taxon>Gammaproteobacteria</taxon>
        <taxon>Chromatiales</taxon>
        <taxon>Chromatiaceae</taxon>
        <taxon>Rheinheimera</taxon>
    </lineage>
</organism>
<protein>
    <recommendedName>
        <fullName evidence="3">Methyltransferase domain-containing protein</fullName>
    </recommendedName>
</protein>
<evidence type="ECO:0000313" key="1">
    <source>
        <dbReference type="EMBL" id="MEH8018078.1"/>
    </source>
</evidence>
<dbReference type="RefSeq" id="WP_335736486.1">
    <property type="nucleotide sequence ID" value="NZ_JALAAR010000010.1"/>
</dbReference>
<comment type="caution">
    <text evidence="1">The sequence shown here is derived from an EMBL/GenBank/DDBJ whole genome shotgun (WGS) entry which is preliminary data.</text>
</comment>
<keyword evidence="2" id="KW-1185">Reference proteome</keyword>
<evidence type="ECO:0008006" key="3">
    <source>
        <dbReference type="Google" id="ProtNLM"/>
    </source>
</evidence>
<dbReference type="Proteomes" id="UP001375382">
    <property type="component" value="Unassembled WGS sequence"/>
</dbReference>
<evidence type="ECO:0000313" key="2">
    <source>
        <dbReference type="Proteomes" id="UP001375382"/>
    </source>
</evidence>
<accession>A0ABU8C820</accession>
<sequence>MMDQNKNMFWGSFSAGQASDDKLRRHPEAIEMSRAEMFLASCSNILRNVYGFTTAVEKGFAADAAGKPLPLFTYPAIEYLQQFDLTGKSIFEYGAGGSTLFWQQRAKAVVSVENNAGWYNHLKPQLAANVQLHLAEGDQFPWFIEQQANNFDIIIIDSAGYRYDCASVAVSKLNSGGLIILDNADWHPNTAALLRQQGLLQVDMTGFKPGECHTSTTSLFFHREFNFTASAGRQPHFGMGAKLIHSADWDKPYAKR</sequence>
<name>A0ABU8C820_9GAMM</name>
<dbReference type="SUPFAM" id="SSF53335">
    <property type="entry name" value="S-adenosyl-L-methionine-dependent methyltransferases"/>
    <property type="match status" value="1"/>
</dbReference>
<gene>
    <name evidence="1" type="ORF">MN202_12600</name>
</gene>
<proteinExistence type="predicted"/>
<dbReference type="EMBL" id="JALAAR010000010">
    <property type="protein sequence ID" value="MEH8018078.1"/>
    <property type="molecule type" value="Genomic_DNA"/>
</dbReference>
<dbReference type="Gene3D" id="3.40.50.150">
    <property type="entry name" value="Vaccinia Virus protein VP39"/>
    <property type="match status" value="1"/>
</dbReference>
<dbReference type="InterPro" id="IPR029063">
    <property type="entry name" value="SAM-dependent_MTases_sf"/>
</dbReference>
<reference evidence="1 2" key="1">
    <citation type="journal article" date="2023" name="Ecotoxicol. Environ. Saf.">
        <title>Mercury remediation potential of mercury-resistant strain Rheinheimera metallidurans sp. nov. isolated from a municipal waste dumping site.</title>
        <authorList>
            <person name="Yadav V."/>
            <person name="Manjhi A."/>
            <person name="Vadakedath N."/>
        </authorList>
    </citation>
    <scope>NUCLEOTIDE SEQUENCE [LARGE SCALE GENOMIC DNA]</scope>
    <source>
        <strain evidence="1 2">E-49</strain>
    </source>
</reference>